<dbReference type="SUPFAM" id="SSF52540">
    <property type="entry name" value="P-loop containing nucleoside triphosphate hydrolases"/>
    <property type="match status" value="1"/>
</dbReference>
<evidence type="ECO:0000259" key="1">
    <source>
        <dbReference type="Pfam" id="PF07693"/>
    </source>
</evidence>
<dbReference type="InterPro" id="IPR027417">
    <property type="entry name" value="P-loop_NTPase"/>
</dbReference>
<dbReference type="RefSeq" id="WP_112063364.1">
    <property type="nucleotide sequence ID" value="NZ_AWFB01000078.1"/>
</dbReference>
<organism evidence="2 3">
    <name type="scientific">Hyphomonas pacifica</name>
    <dbReference type="NCBI Taxonomy" id="1280941"/>
    <lineage>
        <taxon>Bacteria</taxon>
        <taxon>Pseudomonadati</taxon>
        <taxon>Pseudomonadota</taxon>
        <taxon>Alphaproteobacteria</taxon>
        <taxon>Hyphomonadales</taxon>
        <taxon>Hyphomonadaceae</taxon>
        <taxon>Hyphomonas</taxon>
    </lineage>
</organism>
<evidence type="ECO:0000313" key="2">
    <source>
        <dbReference type="EMBL" id="RAN30606.1"/>
    </source>
</evidence>
<proteinExistence type="predicted"/>
<dbReference type="Proteomes" id="UP000249123">
    <property type="component" value="Unassembled WGS sequence"/>
</dbReference>
<name>A0A8B2PQJ1_9PROT</name>
<reference evidence="2 3" key="1">
    <citation type="submission" date="2013-04" db="EMBL/GenBank/DDBJ databases">
        <title>Hyphomonas sp. T24B3 Genome Sequencing.</title>
        <authorList>
            <person name="Lai Q."/>
            <person name="Shao Z."/>
        </authorList>
    </citation>
    <scope>NUCLEOTIDE SEQUENCE [LARGE SCALE GENOMIC DNA]</scope>
    <source>
        <strain evidence="2 3">T24B3</strain>
    </source>
</reference>
<dbReference type="AlphaFoldDB" id="A0A8B2PQJ1"/>
<evidence type="ECO:0000313" key="3">
    <source>
        <dbReference type="Proteomes" id="UP000249123"/>
    </source>
</evidence>
<keyword evidence="3" id="KW-1185">Reference proteome</keyword>
<dbReference type="InterPro" id="IPR011646">
    <property type="entry name" value="KAP_P-loop"/>
</dbReference>
<gene>
    <name evidence="2" type="ORF">HY3_05510</name>
</gene>
<comment type="caution">
    <text evidence="2">The sequence shown here is derived from an EMBL/GenBank/DDBJ whole genome shotgun (WGS) entry which is preliminary data.</text>
</comment>
<feature type="domain" description="KAP NTPase" evidence="1">
    <location>
        <begin position="23"/>
        <end position="304"/>
    </location>
</feature>
<dbReference type="Pfam" id="PF07693">
    <property type="entry name" value="KAP_NTPase"/>
    <property type="match status" value="1"/>
</dbReference>
<accession>A0A8B2PQJ1</accession>
<dbReference type="EMBL" id="AWFB01000078">
    <property type="protein sequence ID" value="RAN30606.1"/>
    <property type="molecule type" value="Genomic_DNA"/>
</dbReference>
<protein>
    <recommendedName>
        <fullName evidence="1">KAP NTPase domain-containing protein</fullName>
    </recommendedName>
</protein>
<dbReference type="Gene3D" id="3.40.50.300">
    <property type="entry name" value="P-loop containing nucleotide triphosphate hydrolases"/>
    <property type="match status" value="1"/>
</dbReference>
<sequence length="718" mass="81464">MTSGNFNDSPIEGPDDDKYGITPFAVSLANSILNIRKPVGTTIALNGVWGSGKSSAVNLIRNELDKARDETLVISDFKCWWYRGEEALALAFLQNLNAILTDTLKDKVKDMIPKIGRSILQAGPVIGAAVALTPASPFASFLGTTAKFTERFFKGRQTVEEVFLKLSEILEEEDRRFLIVIDDIDRLSADEALAIFRMVKSVGRLPNIMYLLVFDRVLAEAAVSERYPSEGPHFLEKIIQVSFELPAPLRTDLNTAILSSIVDICGEPSGEAVTRLLNLFHDVVAPYLTSPRHVTRFRNAISVTWPAIANEISLADFIALETLRLYEPTTFQAIRSNKETLCGVQTFAGQNEQENAARFDRFLNGVDENRHDTVRVALQRLFPRLESVGYGRDFLGYWNLDRRVCIDAHFDTYFRTSLSDETLPVDFINQLIDRADDRNFIQEKFREAAQQRRRTGTSMVPVLLDELNAHAGRITDEKIGPFLRSLFEIHDEIDLPIDQDQGVMRVADTTLRYHWLIRRLTRDRMTIDERTILYTSSLEDASLGWLVDFVSSARRDYVGRENGPRREEDCLVREDAVAPLVESALLRIRAASEDGTLLEHQDLIFILYRWRNFMDDDATEVRNWTDSQLSDDAALVVFAKELTGVSLSQEMGWFGLGDRVARSHVRANVDEDTNIIDFARLRIELERIQNNGELDAASQKVVDDFLEAWDRREQGDPD</sequence>